<dbReference type="InterPro" id="IPR029057">
    <property type="entry name" value="PRTase-like"/>
</dbReference>
<organism evidence="2 3">
    <name type="scientific">Ancylobacter defluvii</name>
    <dbReference type="NCBI Taxonomy" id="1282440"/>
    <lineage>
        <taxon>Bacteria</taxon>
        <taxon>Pseudomonadati</taxon>
        <taxon>Pseudomonadota</taxon>
        <taxon>Alphaproteobacteria</taxon>
        <taxon>Hyphomicrobiales</taxon>
        <taxon>Xanthobacteraceae</taxon>
        <taxon>Ancylobacter</taxon>
    </lineage>
</organism>
<dbReference type="Gene3D" id="3.40.50.2020">
    <property type="match status" value="1"/>
</dbReference>
<keyword evidence="3" id="KW-1185">Reference proteome</keyword>
<dbReference type="Proteomes" id="UP001143330">
    <property type="component" value="Unassembled WGS sequence"/>
</dbReference>
<dbReference type="GO" id="GO:0016757">
    <property type="term" value="F:glycosyltransferase activity"/>
    <property type="evidence" value="ECO:0007669"/>
    <property type="project" value="UniProtKB-KW"/>
</dbReference>
<evidence type="ECO:0000259" key="1">
    <source>
        <dbReference type="Pfam" id="PF00156"/>
    </source>
</evidence>
<dbReference type="EMBL" id="BSFM01000021">
    <property type="protein sequence ID" value="GLK86474.1"/>
    <property type="molecule type" value="Genomic_DNA"/>
</dbReference>
<dbReference type="PANTHER" id="PTHR43218">
    <property type="entry name" value="PHOSPHORIBOSYLTRANSFERASE-RELATED"/>
    <property type="match status" value="1"/>
</dbReference>
<reference evidence="2" key="1">
    <citation type="journal article" date="2014" name="Int. J. Syst. Evol. Microbiol.">
        <title>Complete genome sequence of Corynebacterium casei LMG S-19264T (=DSM 44701T), isolated from a smear-ripened cheese.</title>
        <authorList>
            <consortium name="US DOE Joint Genome Institute (JGI-PGF)"/>
            <person name="Walter F."/>
            <person name="Albersmeier A."/>
            <person name="Kalinowski J."/>
            <person name="Ruckert C."/>
        </authorList>
    </citation>
    <scope>NUCLEOTIDE SEQUENCE</scope>
    <source>
        <strain evidence="2">VKM B-2789</strain>
    </source>
</reference>
<dbReference type="NCBIfam" id="NF004689">
    <property type="entry name" value="PRK06031.1"/>
    <property type="match status" value="1"/>
</dbReference>
<evidence type="ECO:0000313" key="3">
    <source>
        <dbReference type="Proteomes" id="UP001143330"/>
    </source>
</evidence>
<reference evidence="2" key="2">
    <citation type="submission" date="2023-01" db="EMBL/GenBank/DDBJ databases">
        <authorList>
            <person name="Sun Q."/>
            <person name="Evtushenko L."/>
        </authorList>
    </citation>
    <scope>NUCLEOTIDE SEQUENCE</scope>
    <source>
        <strain evidence="2">VKM B-2789</strain>
    </source>
</reference>
<dbReference type="CDD" id="cd06223">
    <property type="entry name" value="PRTases_typeI"/>
    <property type="match status" value="1"/>
</dbReference>
<dbReference type="RefSeq" id="WP_213363537.1">
    <property type="nucleotide sequence ID" value="NZ_BSFM01000021.1"/>
</dbReference>
<evidence type="ECO:0000313" key="2">
    <source>
        <dbReference type="EMBL" id="GLK86474.1"/>
    </source>
</evidence>
<sequence length="239" mass="25583">MSDSFTEPTTGYWQELTQEVPSRFSATPPFRFGYPVRLADGRVLVLPLRALPDGEHAVASLIANQASHAVVAALAEAMAEAAGDLGAELVAGLPTLGLSFAALVAERLGQKRYVPLGYSRKFWYRDDLAEPVSSITTPEAGKRLRLDPNLLPLIEGRRVLLVDDAISSGATAVAACRLLTRAGAEIAGMAVAMKQTNRWMAAMQDVLPAERVRAAYGCPLFARGEGGWRPVEGTLPEVP</sequence>
<keyword evidence="2" id="KW-0328">Glycosyltransferase</keyword>
<feature type="domain" description="Phosphoribosyltransferase" evidence="1">
    <location>
        <begin position="63"/>
        <end position="200"/>
    </location>
</feature>
<proteinExistence type="predicted"/>
<dbReference type="PANTHER" id="PTHR43218:SF1">
    <property type="entry name" value="PHOSPHORIBOSYLTRANSFERASE"/>
    <property type="match status" value="1"/>
</dbReference>
<dbReference type="SUPFAM" id="SSF53271">
    <property type="entry name" value="PRTase-like"/>
    <property type="match status" value="1"/>
</dbReference>
<dbReference type="InterPro" id="IPR000836">
    <property type="entry name" value="PRTase_dom"/>
</dbReference>
<accession>A0A9W6K1W2</accession>
<dbReference type="AlphaFoldDB" id="A0A9W6K1W2"/>
<name>A0A9W6K1W2_9HYPH</name>
<protein>
    <submittedName>
        <fullName evidence="2">Phosphoribosyltransferase</fullName>
    </submittedName>
</protein>
<comment type="caution">
    <text evidence="2">The sequence shown here is derived from an EMBL/GenBank/DDBJ whole genome shotgun (WGS) entry which is preliminary data.</text>
</comment>
<keyword evidence="2" id="KW-0808">Transferase</keyword>
<dbReference type="Pfam" id="PF00156">
    <property type="entry name" value="Pribosyltran"/>
    <property type="match status" value="1"/>
</dbReference>
<gene>
    <name evidence="2" type="ORF">GCM10017653_45440</name>
</gene>